<protein>
    <submittedName>
        <fullName evidence="1">Uncharacterized protein</fullName>
    </submittedName>
</protein>
<dbReference type="EMBL" id="GG685688">
    <property type="protein sequence ID" value="EEQ99473.1"/>
    <property type="molecule type" value="Genomic_DNA"/>
</dbReference>
<accession>C5LUX3</accession>
<evidence type="ECO:0000313" key="2">
    <source>
        <dbReference type="Proteomes" id="UP000007800"/>
    </source>
</evidence>
<dbReference type="RefSeq" id="XP_002766756.1">
    <property type="nucleotide sequence ID" value="XM_002766710.1"/>
</dbReference>
<dbReference type="AlphaFoldDB" id="C5LUX3"/>
<keyword evidence="2" id="KW-1185">Reference proteome</keyword>
<dbReference type="GeneID" id="9050881"/>
<evidence type="ECO:0000313" key="1">
    <source>
        <dbReference type="EMBL" id="EEQ99473.1"/>
    </source>
</evidence>
<organism evidence="2">
    <name type="scientific">Perkinsus marinus (strain ATCC 50983 / TXsc)</name>
    <dbReference type="NCBI Taxonomy" id="423536"/>
    <lineage>
        <taxon>Eukaryota</taxon>
        <taxon>Sar</taxon>
        <taxon>Alveolata</taxon>
        <taxon>Perkinsozoa</taxon>
        <taxon>Perkinsea</taxon>
        <taxon>Perkinsida</taxon>
        <taxon>Perkinsidae</taxon>
        <taxon>Perkinsus</taxon>
    </lineage>
</organism>
<reference evidence="1 2" key="1">
    <citation type="submission" date="2008-07" db="EMBL/GenBank/DDBJ databases">
        <authorList>
            <person name="El-Sayed N."/>
            <person name="Caler E."/>
            <person name="Inman J."/>
            <person name="Amedeo P."/>
            <person name="Hass B."/>
            <person name="Wortman J."/>
        </authorList>
    </citation>
    <scope>NUCLEOTIDE SEQUENCE [LARGE SCALE GENOMIC DNA]</scope>
    <source>
        <strain evidence="2">ATCC 50983 / TXsc</strain>
    </source>
</reference>
<gene>
    <name evidence="1" type="ORF">Pmar_PMAR025861</name>
</gene>
<dbReference type="Proteomes" id="UP000007800">
    <property type="component" value="Unassembled WGS sequence"/>
</dbReference>
<name>C5LUX3_PERM5</name>
<dbReference type="InParanoid" id="C5LUX3"/>
<sequence>MFLDVDGRAESKKFGQCVRSLSVEVCKVPAVVEQLTSLYDRSSPYGPIQIGRGGASRGRKGSGRFECAGIDGTWSAMVVAFNGRDRRPCGWRLKRLWLYYNHMGRDETTVRREVIVADIAKVVEEVDGS</sequence>
<proteinExistence type="predicted"/>